<evidence type="ECO:0000313" key="2">
    <source>
        <dbReference type="EMBL" id="DAD82642.1"/>
    </source>
</evidence>
<dbReference type="EMBL" id="BK014923">
    <property type="protein sequence ID" value="DAD82642.1"/>
    <property type="molecule type" value="Genomic_DNA"/>
</dbReference>
<protein>
    <submittedName>
        <fullName evidence="2">dUTPase</fullName>
    </submittedName>
</protein>
<dbReference type="Gene3D" id="2.70.40.10">
    <property type="match status" value="1"/>
</dbReference>
<dbReference type="SUPFAM" id="SSF51283">
    <property type="entry name" value="dUTPase-like"/>
    <property type="match status" value="1"/>
</dbReference>
<reference evidence="2" key="1">
    <citation type="journal article" date="2021" name="Proc. Natl. Acad. Sci. U.S.A.">
        <title>A Catalog of Tens of Thousands of Viruses from Human Metagenomes Reveals Hidden Associations with Chronic Diseases.</title>
        <authorList>
            <person name="Tisza M.J."/>
            <person name="Buck C.B."/>
        </authorList>
    </citation>
    <scope>NUCLEOTIDE SEQUENCE</scope>
    <source>
        <strain evidence="2">Ctrpg19</strain>
    </source>
</reference>
<sequence length="184" mass="20992">MIRFEKVSFEEFRKSCKNDINSNYFGYNCDLEKKIKQYYDDIKLPERSTSGSAGYDFFAPFDFTFFPQYDCRMDIVCEEDQFLYPTGIRFVTDRDDIVLLCMPKSGLGCKYGMRLKNTIGVIDSDYFKSDNEGHIKVKMSVDSVTNHAVVSGKAFMQGVIVPFIKTDDDYVNSSRNGGFGSTGV</sequence>
<dbReference type="Pfam" id="PF00692">
    <property type="entry name" value="dUTPase"/>
    <property type="match status" value="1"/>
</dbReference>
<name>A0A8S5MK67_9CAUD</name>
<accession>A0A8S5MK67</accession>
<evidence type="ECO:0000259" key="1">
    <source>
        <dbReference type="Pfam" id="PF00692"/>
    </source>
</evidence>
<feature type="domain" description="dUTPase-like" evidence="1">
    <location>
        <begin position="41"/>
        <end position="165"/>
    </location>
</feature>
<dbReference type="InterPro" id="IPR029054">
    <property type="entry name" value="dUTPase-like"/>
</dbReference>
<proteinExistence type="predicted"/>
<organism evidence="2">
    <name type="scientific">Siphoviridae sp. ctrpg19</name>
    <dbReference type="NCBI Taxonomy" id="2826481"/>
    <lineage>
        <taxon>Viruses</taxon>
        <taxon>Duplodnaviria</taxon>
        <taxon>Heunggongvirae</taxon>
        <taxon>Uroviricota</taxon>
        <taxon>Caudoviricetes</taxon>
    </lineage>
</organism>
<dbReference type="InterPro" id="IPR036157">
    <property type="entry name" value="dUTPase-like_sf"/>
</dbReference>